<feature type="region of interest" description="Disordered" evidence="1">
    <location>
        <begin position="1"/>
        <end position="21"/>
    </location>
</feature>
<feature type="region of interest" description="Disordered" evidence="1">
    <location>
        <begin position="26"/>
        <end position="45"/>
    </location>
</feature>
<comment type="caution">
    <text evidence="2">The sequence shown here is derived from an EMBL/GenBank/DDBJ whole genome shotgun (WGS) entry which is preliminary data.</text>
</comment>
<feature type="compositionally biased region" description="Polar residues" evidence="1">
    <location>
        <begin position="1"/>
        <end position="13"/>
    </location>
</feature>
<evidence type="ECO:0000256" key="1">
    <source>
        <dbReference type="SAM" id="MobiDB-lite"/>
    </source>
</evidence>
<dbReference type="EMBL" id="JBJUIK010000002">
    <property type="protein sequence ID" value="KAL3534783.1"/>
    <property type="molecule type" value="Genomic_DNA"/>
</dbReference>
<proteinExistence type="predicted"/>
<gene>
    <name evidence="2" type="ORF">ACH5RR_003244</name>
</gene>
<name>A0ABD3AUM4_9GENT</name>
<keyword evidence="3" id="KW-1185">Reference proteome</keyword>
<evidence type="ECO:0000313" key="3">
    <source>
        <dbReference type="Proteomes" id="UP001630127"/>
    </source>
</evidence>
<sequence length="150" mass="16923">MECRGSQQRVVSNDETEEDVQVEIPTTEEEVHGETECSATQKSESEVHLEITYIAKNPRTKEDENGETAAIENVDTNADYFDANNTTKIAEITENADLSSHCDHCSRVGHSQEEYFLAHQELVKPTPTQAQPQRPKTLSKKNPHAQPMIW</sequence>
<dbReference type="Proteomes" id="UP001630127">
    <property type="component" value="Unassembled WGS sequence"/>
</dbReference>
<evidence type="ECO:0000313" key="2">
    <source>
        <dbReference type="EMBL" id="KAL3534783.1"/>
    </source>
</evidence>
<protein>
    <submittedName>
        <fullName evidence="2">Uncharacterized protein</fullName>
    </submittedName>
</protein>
<dbReference type="AlphaFoldDB" id="A0ABD3AUM4"/>
<reference evidence="2 3" key="1">
    <citation type="submission" date="2024-11" db="EMBL/GenBank/DDBJ databases">
        <title>A near-complete genome assembly of Cinchona calisaya.</title>
        <authorList>
            <person name="Lian D.C."/>
            <person name="Zhao X.W."/>
            <person name="Wei L."/>
        </authorList>
    </citation>
    <scope>NUCLEOTIDE SEQUENCE [LARGE SCALE GENOMIC DNA]</scope>
    <source>
        <tissue evidence="2">Nenye</tissue>
    </source>
</reference>
<accession>A0ABD3AUM4</accession>
<organism evidence="2 3">
    <name type="scientific">Cinchona calisaya</name>
    <dbReference type="NCBI Taxonomy" id="153742"/>
    <lineage>
        <taxon>Eukaryota</taxon>
        <taxon>Viridiplantae</taxon>
        <taxon>Streptophyta</taxon>
        <taxon>Embryophyta</taxon>
        <taxon>Tracheophyta</taxon>
        <taxon>Spermatophyta</taxon>
        <taxon>Magnoliopsida</taxon>
        <taxon>eudicotyledons</taxon>
        <taxon>Gunneridae</taxon>
        <taxon>Pentapetalae</taxon>
        <taxon>asterids</taxon>
        <taxon>lamiids</taxon>
        <taxon>Gentianales</taxon>
        <taxon>Rubiaceae</taxon>
        <taxon>Cinchonoideae</taxon>
        <taxon>Cinchoneae</taxon>
        <taxon>Cinchona</taxon>
    </lineage>
</organism>
<feature type="compositionally biased region" description="Polar residues" evidence="1">
    <location>
        <begin position="126"/>
        <end position="136"/>
    </location>
</feature>
<feature type="region of interest" description="Disordered" evidence="1">
    <location>
        <begin position="125"/>
        <end position="150"/>
    </location>
</feature>